<evidence type="ECO:0000256" key="2">
    <source>
        <dbReference type="ARBA" id="ARBA00023002"/>
    </source>
</evidence>
<evidence type="ECO:0000259" key="4">
    <source>
        <dbReference type="PROSITE" id="PS51352"/>
    </source>
</evidence>
<dbReference type="Gene3D" id="3.40.30.10">
    <property type="entry name" value="Glutaredoxin"/>
    <property type="match status" value="1"/>
</dbReference>
<gene>
    <name evidence="5" type="ORF">P8627_10320</name>
</gene>
<dbReference type="Pfam" id="PF08534">
    <property type="entry name" value="Redoxin"/>
    <property type="match status" value="1"/>
</dbReference>
<evidence type="ECO:0000313" key="5">
    <source>
        <dbReference type="EMBL" id="WGH77443.1"/>
    </source>
</evidence>
<dbReference type="InterPro" id="IPR037944">
    <property type="entry name" value="PRX5-like"/>
</dbReference>
<protein>
    <recommendedName>
        <fullName evidence="3">Glutathione-dependent peroxiredoxin</fullName>
        <ecNumber evidence="3">1.11.1.27</ecNumber>
    </recommendedName>
</protein>
<dbReference type="InterPro" id="IPR013766">
    <property type="entry name" value="Thioredoxin_domain"/>
</dbReference>
<comment type="catalytic activity">
    <reaction evidence="3">
        <text>a hydroperoxide + 2 glutathione = an alcohol + glutathione disulfide + H2O</text>
        <dbReference type="Rhea" id="RHEA:62632"/>
        <dbReference type="ChEBI" id="CHEBI:15377"/>
        <dbReference type="ChEBI" id="CHEBI:30879"/>
        <dbReference type="ChEBI" id="CHEBI:35924"/>
        <dbReference type="ChEBI" id="CHEBI:57925"/>
        <dbReference type="ChEBI" id="CHEBI:58297"/>
        <dbReference type="EC" id="1.11.1.27"/>
    </reaction>
</comment>
<organism evidence="5 6">
    <name type="scientific">Jannaschia ovalis</name>
    <dbReference type="NCBI Taxonomy" id="3038773"/>
    <lineage>
        <taxon>Bacteria</taxon>
        <taxon>Pseudomonadati</taxon>
        <taxon>Pseudomonadota</taxon>
        <taxon>Alphaproteobacteria</taxon>
        <taxon>Rhodobacterales</taxon>
        <taxon>Roseobacteraceae</taxon>
        <taxon>Jannaschia</taxon>
    </lineage>
</organism>
<evidence type="ECO:0000256" key="3">
    <source>
        <dbReference type="RuleBase" id="RU366011"/>
    </source>
</evidence>
<dbReference type="InterPro" id="IPR013740">
    <property type="entry name" value="Redoxin"/>
</dbReference>
<keyword evidence="3" id="KW-0676">Redox-active center</keyword>
<dbReference type="PANTHER" id="PTHR10430:SF16">
    <property type="entry name" value="PEROXIREDOXIN-5, MITOCHONDRIAL"/>
    <property type="match status" value="1"/>
</dbReference>
<keyword evidence="1 3" id="KW-0575">Peroxidase</keyword>
<keyword evidence="3" id="KW-0049">Antioxidant</keyword>
<dbReference type="PANTHER" id="PTHR10430">
    <property type="entry name" value="PEROXIREDOXIN"/>
    <property type="match status" value="1"/>
</dbReference>
<dbReference type="EMBL" id="CP122537">
    <property type="protein sequence ID" value="WGH77443.1"/>
    <property type="molecule type" value="Genomic_DNA"/>
</dbReference>
<evidence type="ECO:0000313" key="6">
    <source>
        <dbReference type="Proteomes" id="UP001243420"/>
    </source>
</evidence>
<feature type="domain" description="Thioredoxin" evidence="4">
    <location>
        <begin position="3"/>
        <end position="163"/>
    </location>
</feature>
<comment type="function">
    <text evidence="3">Thiol-specific peroxidase that catalyzes the reduction of hydrogen peroxide and organic hydroperoxides to water and alcohols, respectively. Plays a role in cell protection against oxidative stress by detoxifying peroxides.</text>
</comment>
<proteinExistence type="inferred from homology"/>
<reference evidence="5 6" key="1">
    <citation type="submission" date="2023-04" db="EMBL/GenBank/DDBJ databases">
        <title>Jannaschia ovalis sp. nov., a marine bacterium isolated from sea tidal flat.</title>
        <authorList>
            <person name="Kwon D.Y."/>
            <person name="Kim J.-J."/>
        </authorList>
    </citation>
    <scope>NUCLEOTIDE SEQUENCE [LARGE SCALE GENOMIC DNA]</scope>
    <source>
        <strain evidence="5 6">GRR-S6-38</strain>
    </source>
</reference>
<evidence type="ECO:0000256" key="1">
    <source>
        <dbReference type="ARBA" id="ARBA00022559"/>
    </source>
</evidence>
<dbReference type="RefSeq" id="WP_279964018.1">
    <property type="nucleotide sequence ID" value="NZ_CP122537.1"/>
</dbReference>
<keyword evidence="2 3" id="KW-0560">Oxidoreductase</keyword>
<dbReference type="EC" id="1.11.1.27" evidence="3"/>
<dbReference type="PROSITE" id="PS51352">
    <property type="entry name" value="THIOREDOXIN_2"/>
    <property type="match status" value="1"/>
</dbReference>
<comment type="similarity">
    <text evidence="3">Belongs to the peroxiredoxin family. Prx5 subfamily.</text>
</comment>
<accession>A0ABY8LB90</accession>
<keyword evidence="6" id="KW-1185">Reference proteome</keyword>
<dbReference type="Proteomes" id="UP001243420">
    <property type="component" value="Chromosome"/>
</dbReference>
<dbReference type="InterPro" id="IPR036249">
    <property type="entry name" value="Thioredoxin-like_sf"/>
</dbReference>
<sequence>MAISKGDRLPDAELLRLGPDGGPESVSLGALTKGRKAVVFALPGAFTRTCTAAHVPSFIRTKDQFAEKGVDPIICIAVNDPFVMGAWAEATGAKEAGIHMLGDADGAFTRAVGMAFDAPPVGFHGRSKRYAMLVDDGVVQVIHEEEGPGTCDASGGEALLREV</sequence>
<name>A0ABY8LB90_9RHOB</name>
<dbReference type="SUPFAM" id="SSF52833">
    <property type="entry name" value="Thioredoxin-like"/>
    <property type="match status" value="1"/>
</dbReference>
<dbReference type="CDD" id="cd03013">
    <property type="entry name" value="PRX5_like"/>
    <property type="match status" value="1"/>
</dbReference>